<organism evidence="7 8">
    <name type="scientific">Coptis chinensis</name>
    <dbReference type="NCBI Taxonomy" id="261450"/>
    <lineage>
        <taxon>Eukaryota</taxon>
        <taxon>Viridiplantae</taxon>
        <taxon>Streptophyta</taxon>
        <taxon>Embryophyta</taxon>
        <taxon>Tracheophyta</taxon>
        <taxon>Spermatophyta</taxon>
        <taxon>Magnoliopsida</taxon>
        <taxon>Ranunculales</taxon>
        <taxon>Ranunculaceae</taxon>
        <taxon>Coptidoideae</taxon>
        <taxon>Coptis</taxon>
    </lineage>
</organism>
<name>A0A835IRU6_9MAGN</name>
<evidence type="ECO:0000256" key="5">
    <source>
        <dbReference type="ARBA" id="ARBA00023136"/>
    </source>
</evidence>
<feature type="transmembrane region" description="Helical" evidence="6">
    <location>
        <begin position="160"/>
        <end position="180"/>
    </location>
</feature>
<keyword evidence="5 6" id="KW-0472">Membrane</keyword>
<keyword evidence="8" id="KW-1185">Reference proteome</keyword>
<reference evidence="7 8" key="1">
    <citation type="submission" date="2020-10" db="EMBL/GenBank/DDBJ databases">
        <title>The Coptis chinensis genome and diversification of protoberbering-type alkaloids.</title>
        <authorList>
            <person name="Wang B."/>
            <person name="Shu S."/>
            <person name="Song C."/>
            <person name="Liu Y."/>
        </authorList>
    </citation>
    <scope>NUCLEOTIDE SEQUENCE [LARGE SCALE GENOMIC DNA]</scope>
    <source>
        <strain evidence="7">HL-2020</strain>
        <tissue evidence="7">Leaf</tissue>
    </source>
</reference>
<keyword evidence="3 6" id="KW-0812">Transmembrane</keyword>
<dbReference type="EMBL" id="JADFTS010000002">
    <property type="protein sequence ID" value="KAF9621828.1"/>
    <property type="molecule type" value="Genomic_DNA"/>
</dbReference>
<dbReference type="PANTHER" id="PTHR11266:SF91">
    <property type="entry name" value="EXPRESSED PROTEIN"/>
    <property type="match status" value="1"/>
</dbReference>
<dbReference type="OrthoDB" id="430207at2759"/>
<feature type="transmembrane region" description="Helical" evidence="6">
    <location>
        <begin position="118"/>
        <end position="140"/>
    </location>
</feature>
<dbReference type="Pfam" id="PF04117">
    <property type="entry name" value="Mpv17_PMP22"/>
    <property type="match status" value="1"/>
</dbReference>
<evidence type="ECO:0000256" key="4">
    <source>
        <dbReference type="ARBA" id="ARBA00022989"/>
    </source>
</evidence>
<evidence type="ECO:0000313" key="7">
    <source>
        <dbReference type="EMBL" id="KAF9621828.1"/>
    </source>
</evidence>
<dbReference type="GO" id="GO:0005737">
    <property type="term" value="C:cytoplasm"/>
    <property type="evidence" value="ECO:0007669"/>
    <property type="project" value="TreeGrafter"/>
</dbReference>
<evidence type="ECO:0000256" key="1">
    <source>
        <dbReference type="ARBA" id="ARBA00004141"/>
    </source>
</evidence>
<evidence type="ECO:0000313" key="8">
    <source>
        <dbReference type="Proteomes" id="UP000631114"/>
    </source>
</evidence>
<evidence type="ECO:0000256" key="3">
    <source>
        <dbReference type="ARBA" id="ARBA00022692"/>
    </source>
</evidence>
<dbReference type="PANTHER" id="PTHR11266">
    <property type="entry name" value="PEROXISOMAL MEMBRANE PROTEIN 2, PXMP2 MPV17"/>
    <property type="match status" value="1"/>
</dbReference>
<sequence length="207" mass="23255">MGTSLGGGGGLWWNFFPKGGRKGESGAVVSKFKFPFKQAATAASLTLTGDSIAQLTSRWKTIPPGSDNKDIMATLLSNYDWIRALRMTSYGFLLYGPGSDAWYRYLDRTLPKPTVENLLLKVLLNQIVLGPSIIAVIFAWNNLWKGRLSELPDMYQKDALPTLLYGFRFWVPVSVLNFWVIPLQARVAYMSTCSIFWNFYLSTAMSK</sequence>
<comment type="caution">
    <text evidence="7">The sequence shown here is derived from an EMBL/GenBank/DDBJ whole genome shotgun (WGS) entry which is preliminary data.</text>
</comment>
<gene>
    <name evidence="7" type="ORF">IFM89_028416</name>
</gene>
<accession>A0A835IRU6</accession>
<evidence type="ECO:0000256" key="6">
    <source>
        <dbReference type="RuleBase" id="RU363053"/>
    </source>
</evidence>
<comment type="similarity">
    <text evidence="2 6">Belongs to the peroxisomal membrane protein PXMP2/4 family.</text>
</comment>
<dbReference type="AlphaFoldDB" id="A0A835IRU6"/>
<keyword evidence="4 6" id="KW-1133">Transmembrane helix</keyword>
<dbReference type="InterPro" id="IPR007248">
    <property type="entry name" value="Mpv17_PMP22"/>
</dbReference>
<dbReference type="Proteomes" id="UP000631114">
    <property type="component" value="Unassembled WGS sequence"/>
</dbReference>
<proteinExistence type="inferred from homology"/>
<evidence type="ECO:0000256" key="2">
    <source>
        <dbReference type="ARBA" id="ARBA00006824"/>
    </source>
</evidence>
<dbReference type="GO" id="GO:0016020">
    <property type="term" value="C:membrane"/>
    <property type="evidence" value="ECO:0007669"/>
    <property type="project" value="UniProtKB-SubCell"/>
</dbReference>
<evidence type="ECO:0008006" key="9">
    <source>
        <dbReference type="Google" id="ProtNLM"/>
    </source>
</evidence>
<protein>
    <recommendedName>
        <fullName evidence="9">Protein Mpv17</fullName>
    </recommendedName>
</protein>
<comment type="subcellular location">
    <subcellularLocation>
        <location evidence="1">Membrane</location>
        <topology evidence="1">Multi-pass membrane protein</topology>
    </subcellularLocation>
</comment>